<evidence type="ECO:0000313" key="1">
    <source>
        <dbReference type="EMBL" id="CAH1114656.1"/>
    </source>
</evidence>
<name>A0A9P0DAE6_9CUCU</name>
<proteinExistence type="predicted"/>
<dbReference type="AlphaFoldDB" id="A0A9P0DAE6"/>
<protein>
    <submittedName>
        <fullName evidence="1">Uncharacterized protein</fullName>
    </submittedName>
</protein>
<reference evidence="1" key="1">
    <citation type="submission" date="2022-01" db="EMBL/GenBank/DDBJ databases">
        <authorList>
            <person name="King R."/>
        </authorList>
    </citation>
    <scope>NUCLEOTIDE SEQUENCE</scope>
</reference>
<keyword evidence="2" id="KW-1185">Reference proteome</keyword>
<dbReference type="Proteomes" id="UP001153636">
    <property type="component" value="Chromosome 8"/>
</dbReference>
<evidence type="ECO:0000313" key="2">
    <source>
        <dbReference type="Proteomes" id="UP001153636"/>
    </source>
</evidence>
<organism evidence="1 2">
    <name type="scientific">Psylliodes chrysocephalus</name>
    <dbReference type="NCBI Taxonomy" id="3402493"/>
    <lineage>
        <taxon>Eukaryota</taxon>
        <taxon>Metazoa</taxon>
        <taxon>Ecdysozoa</taxon>
        <taxon>Arthropoda</taxon>
        <taxon>Hexapoda</taxon>
        <taxon>Insecta</taxon>
        <taxon>Pterygota</taxon>
        <taxon>Neoptera</taxon>
        <taxon>Endopterygota</taxon>
        <taxon>Coleoptera</taxon>
        <taxon>Polyphaga</taxon>
        <taxon>Cucujiformia</taxon>
        <taxon>Chrysomeloidea</taxon>
        <taxon>Chrysomelidae</taxon>
        <taxon>Galerucinae</taxon>
        <taxon>Alticini</taxon>
        <taxon>Psylliodes</taxon>
    </lineage>
</organism>
<gene>
    <name evidence="1" type="ORF">PSYICH_LOCUS14487</name>
</gene>
<sequence>MPKQNCSFTAELQRDFPFFKKVAGSRVKCDKCTAEFCTILNMEKSDASVTDVVMQMIRLKTNLQDRLENKFIPHGAKQILKRLEGDLRVNINELNEEIWDFYRRAIQYLDLWKDIVSVGRNIMTGYV</sequence>
<dbReference type="EMBL" id="OV651820">
    <property type="protein sequence ID" value="CAH1114656.1"/>
    <property type="molecule type" value="Genomic_DNA"/>
</dbReference>
<accession>A0A9P0DAE6</accession>